<dbReference type="EMBL" id="CP063982">
    <property type="protein sequence ID" value="UOD49343.1"/>
    <property type="molecule type" value="Genomic_DNA"/>
</dbReference>
<gene>
    <name evidence="2" type="ORF">DHf2319_07515</name>
</gene>
<evidence type="ECO:0000313" key="2">
    <source>
        <dbReference type="EMBL" id="UOD49343.1"/>
    </source>
</evidence>
<protein>
    <submittedName>
        <fullName evidence="2">Antibiotic biosynthesis monooxygenase</fullName>
    </submittedName>
</protein>
<dbReference type="Pfam" id="PF03992">
    <property type="entry name" value="ABM"/>
    <property type="match status" value="1"/>
</dbReference>
<keyword evidence="2" id="KW-0560">Oxidoreductase</keyword>
<proteinExistence type="predicted"/>
<dbReference type="PROSITE" id="PS51725">
    <property type="entry name" value="ABM"/>
    <property type="match status" value="1"/>
</dbReference>
<keyword evidence="3" id="KW-1185">Reference proteome</keyword>
<accession>A0ABY4AGZ2</accession>
<organism evidence="2 3">
    <name type="scientific">Orrella daihaiensis</name>
    <dbReference type="NCBI Taxonomy" id="2782176"/>
    <lineage>
        <taxon>Bacteria</taxon>
        <taxon>Pseudomonadati</taxon>
        <taxon>Pseudomonadota</taxon>
        <taxon>Betaproteobacteria</taxon>
        <taxon>Burkholderiales</taxon>
        <taxon>Alcaligenaceae</taxon>
        <taxon>Orrella</taxon>
    </lineage>
</organism>
<name>A0ABY4AGZ2_9BURK</name>
<dbReference type="InterPro" id="IPR011008">
    <property type="entry name" value="Dimeric_a/b-barrel"/>
</dbReference>
<sequence>MVTEIAHLLVKAGEETEFEKKVALAKPHFLSFEGCHGVTLARCVENPQQYQLFVQWDTVQRHMVDFRQSENFQKWRELVSPHFQEAPWVEHVADVPL</sequence>
<reference evidence="2 3" key="1">
    <citation type="submission" date="2020-11" db="EMBL/GenBank/DDBJ databases">
        <title>Algicoccus daihaiensis sp.nov., isolated from Daihai Lake in Inner Mongolia.</title>
        <authorList>
            <person name="Kai J."/>
        </authorList>
    </citation>
    <scope>NUCLEOTIDE SEQUENCE [LARGE SCALE GENOMIC DNA]</scope>
    <source>
        <strain evidence="3">f23</strain>
    </source>
</reference>
<dbReference type="Proteomes" id="UP000831607">
    <property type="component" value="Chromosome"/>
</dbReference>
<evidence type="ECO:0000313" key="3">
    <source>
        <dbReference type="Proteomes" id="UP000831607"/>
    </source>
</evidence>
<dbReference type="RefSeq" id="WP_243477502.1">
    <property type="nucleotide sequence ID" value="NZ_CP063982.1"/>
</dbReference>
<dbReference type="SUPFAM" id="SSF54909">
    <property type="entry name" value="Dimeric alpha+beta barrel"/>
    <property type="match status" value="1"/>
</dbReference>
<dbReference type="InterPro" id="IPR007138">
    <property type="entry name" value="ABM_dom"/>
</dbReference>
<keyword evidence="2" id="KW-0503">Monooxygenase</keyword>
<dbReference type="Gene3D" id="3.30.70.100">
    <property type="match status" value="1"/>
</dbReference>
<feature type="domain" description="ABM" evidence="1">
    <location>
        <begin position="2"/>
        <end position="93"/>
    </location>
</feature>
<evidence type="ECO:0000259" key="1">
    <source>
        <dbReference type="PROSITE" id="PS51725"/>
    </source>
</evidence>
<dbReference type="GO" id="GO:0004497">
    <property type="term" value="F:monooxygenase activity"/>
    <property type="evidence" value="ECO:0007669"/>
    <property type="project" value="UniProtKB-KW"/>
</dbReference>